<evidence type="ECO:0000313" key="2">
    <source>
        <dbReference type="EMBL" id="AFR05677.1"/>
    </source>
</evidence>
<organism evidence="2 3">
    <name type="scientific">Nocardiopsis alba (strain ATCC BAA-2165 / BE74)</name>
    <dbReference type="NCBI Taxonomy" id="1205910"/>
    <lineage>
        <taxon>Bacteria</taxon>
        <taxon>Bacillati</taxon>
        <taxon>Actinomycetota</taxon>
        <taxon>Actinomycetes</taxon>
        <taxon>Streptosporangiales</taxon>
        <taxon>Nocardiopsidaceae</taxon>
        <taxon>Nocardiopsis</taxon>
    </lineage>
</organism>
<name>J7L5E4_NOCAA</name>
<dbReference type="AlphaFoldDB" id="J7L5E4"/>
<evidence type="ECO:0000256" key="1">
    <source>
        <dbReference type="SAM" id="MobiDB-lite"/>
    </source>
</evidence>
<dbReference type="Proteomes" id="UP000003779">
    <property type="component" value="Chromosome"/>
</dbReference>
<dbReference type="EMBL" id="CP003788">
    <property type="protein sequence ID" value="AFR05677.1"/>
    <property type="molecule type" value="Genomic_DNA"/>
</dbReference>
<gene>
    <name evidence="2" type="ordered locus">B005_5494</name>
</gene>
<sequence length="58" mass="6396">MGTFLARAPFGSGVHGRSRTDGARTRTGQRQTATRHDFRSLAPVLDRRGAVDPDDWLT</sequence>
<dbReference type="KEGG" id="nal:B005_5494"/>
<reference evidence="3" key="2">
    <citation type="submission" date="2012-08" db="EMBL/GenBank/DDBJ databases">
        <title>Whole-genome sequence of Nocardiopsis alba strain ATCC BAA-2165 associated with honeybees.</title>
        <authorList>
            <person name="Qiao J."/>
            <person name="Chen L."/>
            <person name="Li Y."/>
            <person name="Wang J."/>
            <person name="Zhang W."/>
            <person name="Chen S."/>
        </authorList>
    </citation>
    <scope>NUCLEOTIDE SEQUENCE [LARGE SCALE GENOMIC DNA]</scope>
    <source>
        <strain evidence="3">ATCC BAA-2165 / BE74</strain>
    </source>
</reference>
<accession>J7L5E4</accession>
<evidence type="ECO:0000313" key="3">
    <source>
        <dbReference type="Proteomes" id="UP000003779"/>
    </source>
</evidence>
<reference evidence="2 3" key="1">
    <citation type="journal article" date="2012" name="J. Bacteriol.">
        <title>Whole-Genome Sequence of Nocardiopsis alba Strain ATCC BAA-2165, Associated with Honeybees.</title>
        <authorList>
            <person name="Qiao J."/>
            <person name="Chen L."/>
            <person name="Li Y."/>
            <person name="Wang J."/>
            <person name="Zhang W."/>
            <person name="Chen S."/>
        </authorList>
    </citation>
    <scope>NUCLEOTIDE SEQUENCE [LARGE SCALE GENOMIC DNA]</scope>
    <source>
        <strain evidence="3">ATCC BAA-2165 / BE74</strain>
    </source>
</reference>
<dbReference type="HOGENOM" id="CLU_2974835_0_0_11"/>
<dbReference type="STRING" id="1205910.B005_5494"/>
<proteinExistence type="predicted"/>
<feature type="region of interest" description="Disordered" evidence="1">
    <location>
        <begin position="1"/>
        <end position="41"/>
    </location>
</feature>
<protein>
    <submittedName>
        <fullName evidence="2">Uncharacterized protein</fullName>
    </submittedName>
</protein>